<sequence>MQCFDQTGASNSNLTGHYSNLFFLDDVALVHRECKKMSCIEIHPSDCITPSPPPVRVSAYFISV</sequence>
<comment type="caution">
    <text evidence="1">The sequence shown here is derived from an EMBL/GenBank/DDBJ whole genome shotgun (WGS) entry which is preliminary data.</text>
</comment>
<accession>A0A9P9D0F6</accession>
<organism evidence="1 2">
    <name type="scientific">Dactylonectria macrodidyma</name>
    <dbReference type="NCBI Taxonomy" id="307937"/>
    <lineage>
        <taxon>Eukaryota</taxon>
        <taxon>Fungi</taxon>
        <taxon>Dikarya</taxon>
        <taxon>Ascomycota</taxon>
        <taxon>Pezizomycotina</taxon>
        <taxon>Sordariomycetes</taxon>
        <taxon>Hypocreomycetidae</taxon>
        <taxon>Hypocreales</taxon>
        <taxon>Nectriaceae</taxon>
        <taxon>Dactylonectria</taxon>
    </lineage>
</organism>
<dbReference type="AlphaFoldDB" id="A0A9P9D0F6"/>
<keyword evidence="2" id="KW-1185">Reference proteome</keyword>
<gene>
    <name evidence="1" type="ORF">EDB81DRAFT_832448</name>
</gene>
<reference evidence="1" key="1">
    <citation type="journal article" date="2021" name="Nat. Commun.">
        <title>Genetic determinants of endophytism in the Arabidopsis root mycobiome.</title>
        <authorList>
            <person name="Mesny F."/>
            <person name="Miyauchi S."/>
            <person name="Thiergart T."/>
            <person name="Pickel B."/>
            <person name="Atanasova L."/>
            <person name="Karlsson M."/>
            <person name="Huettel B."/>
            <person name="Barry K.W."/>
            <person name="Haridas S."/>
            <person name="Chen C."/>
            <person name="Bauer D."/>
            <person name="Andreopoulos W."/>
            <person name="Pangilinan J."/>
            <person name="LaButti K."/>
            <person name="Riley R."/>
            <person name="Lipzen A."/>
            <person name="Clum A."/>
            <person name="Drula E."/>
            <person name="Henrissat B."/>
            <person name="Kohler A."/>
            <person name="Grigoriev I.V."/>
            <person name="Martin F.M."/>
            <person name="Hacquard S."/>
        </authorList>
    </citation>
    <scope>NUCLEOTIDE SEQUENCE</scope>
    <source>
        <strain evidence="1">MPI-CAGE-AT-0147</strain>
    </source>
</reference>
<name>A0A9P9D0F6_9HYPO</name>
<proteinExistence type="predicted"/>
<dbReference type="OrthoDB" id="5105415at2759"/>
<dbReference type="Proteomes" id="UP000738349">
    <property type="component" value="Unassembled WGS sequence"/>
</dbReference>
<evidence type="ECO:0000313" key="2">
    <source>
        <dbReference type="Proteomes" id="UP000738349"/>
    </source>
</evidence>
<evidence type="ECO:0000313" key="1">
    <source>
        <dbReference type="EMBL" id="KAH7110174.1"/>
    </source>
</evidence>
<dbReference type="EMBL" id="JAGMUV010000047">
    <property type="protein sequence ID" value="KAH7110174.1"/>
    <property type="molecule type" value="Genomic_DNA"/>
</dbReference>
<protein>
    <submittedName>
        <fullName evidence="1">Uncharacterized protein</fullName>
    </submittedName>
</protein>